<gene>
    <name evidence="2" type="ORF">EAI_12012</name>
</gene>
<dbReference type="AlphaFoldDB" id="E2B6W7"/>
<feature type="region of interest" description="Disordered" evidence="1">
    <location>
        <begin position="1"/>
        <end position="29"/>
    </location>
</feature>
<keyword evidence="3" id="KW-1185">Reference proteome</keyword>
<reference evidence="2 3" key="1">
    <citation type="journal article" date="2010" name="Science">
        <title>Genomic comparison of the ants Camponotus floridanus and Harpegnathos saltator.</title>
        <authorList>
            <person name="Bonasio R."/>
            <person name="Zhang G."/>
            <person name="Ye C."/>
            <person name="Mutti N.S."/>
            <person name="Fang X."/>
            <person name="Qin N."/>
            <person name="Donahue G."/>
            <person name="Yang P."/>
            <person name="Li Q."/>
            <person name="Li C."/>
            <person name="Zhang P."/>
            <person name="Huang Z."/>
            <person name="Berger S.L."/>
            <person name="Reinberg D."/>
            <person name="Wang J."/>
            <person name="Liebig J."/>
        </authorList>
    </citation>
    <scope>NUCLEOTIDE SEQUENCE [LARGE SCALE GENOMIC DNA]</scope>
    <source>
        <strain evidence="2 3">R22 G/1</strain>
    </source>
</reference>
<proteinExistence type="predicted"/>
<evidence type="ECO:0000256" key="1">
    <source>
        <dbReference type="SAM" id="MobiDB-lite"/>
    </source>
</evidence>
<evidence type="ECO:0000313" key="3">
    <source>
        <dbReference type="Proteomes" id="UP000008237"/>
    </source>
</evidence>
<name>E2B6W7_HARSA</name>
<dbReference type="EMBL" id="GL446041">
    <property type="protein sequence ID" value="EFN88561.1"/>
    <property type="molecule type" value="Genomic_DNA"/>
</dbReference>
<dbReference type="OrthoDB" id="7549643at2759"/>
<sequence>MVSSSSEEGVKTLSPLLGPSPAKVQRTRRKRYTKKMRVIAVLRPGGGTQLDACFRKLRRTRKSAEQIKDRNDPFVWRRRTSVVFYLGQGTESFYLG</sequence>
<organism evidence="3">
    <name type="scientific">Harpegnathos saltator</name>
    <name type="common">Jerdon's jumping ant</name>
    <dbReference type="NCBI Taxonomy" id="610380"/>
    <lineage>
        <taxon>Eukaryota</taxon>
        <taxon>Metazoa</taxon>
        <taxon>Ecdysozoa</taxon>
        <taxon>Arthropoda</taxon>
        <taxon>Hexapoda</taxon>
        <taxon>Insecta</taxon>
        <taxon>Pterygota</taxon>
        <taxon>Neoptera</taxon>
        <taxon>Endopterygota</taxon>
        <taxon>Hymenoptera</taxon>
        <taxon>Apocrita</taxon>
        <taxon>Aculeata</taxon>
        <taxon>Formicoidea</taxon>
        <taxon>Formicidae</taxon>
        <taxon>Ponerinae</taxon>
        <taxon>Ponerini</taxon>
        <taxon>Harpegnathos</taxon>
    </lineage>
</organism>
<evidence type="ECO:0000313" key="2">
    <source>
        <dbReference type="EMBL" id="EFN88561.1"/>
    </source>
</evidence>
<protein>
    <submittedName>
        <fullName evidence="2">Uncharacterized protein</fullName>
    </submittedName>
</protein>
<dbReference type="InParanoid" id="E2B6W7"/>
<accession>E2B6W7</accession>
<dbReference type="Proteomes" id="UP000008237">
    <property type="component" value="Unassembled WGS sequence"/>
</dbReference>